<dbReference type="InterPro" id="IPR017896">
    <property type="entry name" value="4Fe4S_Fe-S-bd"/>
</dbReference>
<keyword evidence="2" id="KW-0408">Iron</keyword>
<dbReference type="NCBIfam" id="NF038196">
    <property type="entry name" value="ferrodoxin_EFR1"/>
    <property type="match status" value="1"/>
</dbReference>
<dbReference type="Gene3D" id="3.30.70.20">
    <property type="match status" value="1"/>
</dbReference>
<dbReference type="InterPro" id="IPR047964">
    <property type="entry name" value="EFR1-like"/>
</dbReference>
<dbReference type="EMBL" id="AWSU01000045">
    <property type="protein sequence ID" value="ERI79952.1"/>
    <property type="molecule type" value="Genomic_DNA"/>
</dbReference>
<dbReference type="GO" id="GO:0046872">
    <property type="term" value="F:metal ion binding"/>
    <property type="evidence" value="ECO:0007669"/>
    <property type="project" value="UniProtKB-KW"/>
</dbReference>
<evidence type="ECO:0000256" key="1">
    <source>
        <dbReference type="ARBA" id="ARBA00022723"/>
    </source>
</evidence>
<dbReference type="AlphaFoldDB" id="A0ABC9U2I9"/>
<sequence>MYHIKISLICQEEEHMVFYFSGTGNSQLVAVRIAEMTGDKAVSINRYMKKGEKAVFRSERPLVFVAPVYSWRLPRVVEQWIMENDFEGSRDAYFILTCGGSGGNAAVYAEKLCRRKGLRYRGLCSVLMPENYLALFPTPGESESREIIEKAGPVITDLARQIQSGETLTAQPVSLVGKIESGPVNPLFYRLFVKDKGFTVSDKCISCGKCALRCPLNNISIEGGKPVWKGRCTHCMACIGGCPTEAIEYKAKSSGQRRHYIMDDSLCWKNECPETL</sequence>
<gene>
    <name evidence="5" type="ORF">CLOSYM_00588</name>
</gene>
<proteinExistence type="predicted"/>
<dbReference type="SUPFAM" id="SSF52218">
    <property type="entry name" value="Flavoproteins"/>
    <property type="match status" value="1"/>
</dbReference>
<keyword evidence="3" id="KW-0411">Iron-sulfur</keyword>
<dbReference type="Gene3D" id="3.40.50.360">
    <property type="match status" value="1"/>
</dbReference>
<dbReference type="PROSITE" id="PS00198">
    <property type="entry name" value="4FE4S_FER_1"/>
    <property type="match status" value="2"/>
</dbReference>
<reference evidence="5 6" key="1">
    <citation type="submission" date="2013-07" db="EMBL/GenBank/DDBJ databases">
        <authorList>
            <person name="Weinstock G."/>
            <person name="Sodergren E."/>
            <person name="Wylie T."/>
            <person name="Fulton L."/>
            <person name="Fulton R."/>
            <person name="Fronick C."/>
            <person name="O'Laughlin M."/>
            <person name="Godfrey J."/>
            <person name="Miner T."/>
            <person name="Herter B."/>
            <person name="Appelbaum E."/>
            <person name="Cordes M."/>
            <person name="Lek S."/>
            <person name="Wollam A."/>
            <person name="Pepin K.H."/>
            <person name="Palsikar V.B."/>
            <person name="Mitreva M."/>
            <person name="Wilson R.K."/>
        </authorList>
    </citation>
    <scope>NUCLEOTIDE SEQUENCE [LARGE SCALE GENOMIC DNA]</scope>
    <source>
        <strain evidence="5 6">ATCC 14940</strain>
    </source>
</reference>
<feature type="domain" description="4Fe-4S ferredoxin-type" evidence="4">
    <location>
        <begin position="229"/>
        <end position="252"/>
    </location>
</feature>
<dbReference type="PROSITE" id="PS51379">
    <property type="entry name" value="4FE4S_FER_2"/>
    <property type="match status" value="2"/>
</dbReference>
<comment type="caution">
    <text evidence="5">The sequence shown here is derived from an EMBL/GenBank/DDBJ whole genome shotgun (WGS) entry which is preliminary data.</text>
</comment>
<accession>A0ABC9U2I9</accession>
<dbReference type="Pfam" id="PF12724">
    <property type="entry name" value="Flavodoxin_5"/>
    <property type="match status" value="1"/>
</dbReference>
<dbReference type="InterPro" id="IPR029039">
    <property type="entry name" value="Flavoprotein-like_sf"/>
</dbReference>
<evidence type="ECO:0000313" key="5">
    <source>
        <dbReference type="EMBL" id="ERI79952.1"/>
    </source>
</evidence>
<dbReference type="Pfam" id="PF13187">
    <property type="entry name" value="Fer4_9"/>
    <property type="match status" value="1"/>
</dbReference>
<dbReference type="Proteomes" id="UP000016491">
    <property type="component" value="Unassembled WGS sequence"/>
</dbReference>
<name>A0ABC9U2I9_CLOSY</name>
<dbReference type="GO" id="GO:0051536">
    <property type="term" value="F:iron-sulfur cluster binding"/>
    <property type="evidence" value="ECO:0007669"/>
    <property type="project" value="UniProtKB-KW"/>
</dbReference>
<evidence type="ECO:0000256" key="2">
    <source>
        <dbReference type="ARBA" id="ARBA00023004"/>
    </source>
</evidence>
<organism evidence="5 6">
    <name type="scientific">[Clostridium] symbiosum ATCC 14940</name>
    <dbReference type="NCBI Taxonomy" id="411472"/>
    <lineage>
        <taxon>Bacteria</taxon>
        <taxon>Bacillati</taxon>
        <taxon>Bacillota</taxon>
        <taxon>Clostridia</taxon>
        <taxon>Lachnospirales</taxon>
        <taxon>Lachnospiraceae</taxon>
        <taxon>Otoolea</taxon>
    </lineage>
</organism>
<evidence type="ECO:0000313" key="6">
    <source>
        <dbReference type="Proteomes" id="UP000016491"/>
    </source>
</evidence>
<dbReference type="InterPro" id="IPR026816">
    <property type="entry name" value="Flavodoxin_dom"/>
</dbReference>
<evidence type="ECO:0000259" key="4">
    <source>
        <dbReference type="PROSITE" id="PS51379"/>
    </source>
</evidence>
<evidence type="ECO:0000256" key="3">
    <source>
        <dbReference type="ARBA" id="ARBA00023014"/>
    </source>
</evidence>
<keyword evidence="1" id="KW-0479">Metal-binding</keyword>
<protein>
    <submittedName>
        <fullName evidence="5">4Fe-4S binding domain protein</fullName>
    </submittedName>
</protein>
<feature type="domain" description="4Fe-4S ferredoxin-type" evidence="4">
    <location>
        <begin position="195"/>
        <end position="224"/>
    </location>
</feature>
<dbReference type="SUPFAM" id="SSF54862">
    <property type="entry name" value="4Fe-4S ferredoxins"/>
    <property type="match status" value="1"/>
</dbReference>
<dbReference type="InterPro" id="IPR017900">
    <property type="entry name" value="4Fe4S_Fe_S_CS"/>
</dbReference>